<organism evidence="2 3">
    <name type="scientific">Vanilla planifolia</name>
    <name type="common">Vanilla</name>
    <dbReference type="NCBI Taxonomy" id="51239"/>
    <lineage>
        <taxon>Eukaryota</taxon>
        <taxon>Viridiplantae</taxon>
        <taxon>Streptophyta</taxon>
        <taxon>Embryophyta</taxon>
        <taxon>Tracheophyta</taxon>
        <taxon>Spermatophyta</taxon>
        <taxon>Magnoliopsida</taxon>
        <taxon>Liliopsida</taxon>
        <taxon>Asparagales</taxon>
        <taxon>Orchidaceae</taxon>
        <taxon>Vanilloideae</taxon>
        <taxon>Vanilleae</taxon>
        <taxon>Vanilla</taxon>
    </lineage>
</organism>
<sequence length="83" mass="8999">MVLEDAHTDLAEVMVGSKVKKSNKKPKQATVDFSDATTSDDDAKNKEVVLMSVTGGLSICFMKLKSVGNAQVWLNRKCGCGHR</sequence>
<evidence type="ECO:0000256" key="1">
    <source>
        <dbReference type="SAM" id="MobiDB-lite"/>
    </source>
</evidence>
<evidence type="ECO:0000313" key="3">
    <source>
        <dbReference type="Proteomes" id="UP000639772"/>
    </source>
</evidence>
<protein>
    <submittedName>
        <fullName evidence="2">Uncharacterized protein</fullName>
    </submittedName>
</protein>
<dbReference type="EMBL" id="JADCNM010000006">
    <property type="protein sequence ID" value="KAG0478080.1"/>
    <property type="molecule type" value="Genomic_DNA"/>
</dbReference>
<dbReference type="Proteomes" id="UP000639772">
    <property type="component" value="Chromosome 6"/>
</dbReference>
<feature type="compositionally biased region" description="Basic residues" evidence="1">
    <location>
        <begin position="18"/>
        <end position="27"/>
    </location>
</feature>
<accession>A0A835QXR4</accession>
<reference evidence="2 3" key="1">
    <citation type="journal article" date="2020" name="Nat. Food">
        <title>A phased Vanilla planifolia genome enables genetic improvement of flavour and production.</title>
        <authorList>
            <person name="Hasing T."/>
            <person name="Tang H."/>
            <person name="Brym M."/>
            <person name="Khazi F."/>
            <person name="Huang T."/>
            <person name="Chambers A.H."/>
        </authorList>
    </citation>
    <scope>NUCLEOTIDE SEQUENCE [LARGE SCALE GENOMIC DNA]</scope>
    <source>
        <tissue evidence="2">Leaf</tissue>
    </source>
</reference>
<name>A0A835QXR4_VANPL</name>
<evidence type="ECO:0000313" key="2">
    <source>
        <dbReference type="EMBL" id="KAG0478080.1"/>
    </source>
</evidence>
<feature type="region of interest" description="Disordered" evidence="1">
    <location>
        <begin position="17"/>
        <end position="39"/>
    </location>
</feature>
<proteinExistence type="predicted"/>
<dbReference type="AlphaFoldDB" id="A0A835QXR4"/>
<gene>
    <name evidence="2" type="ORF">HPP92_012799</name>
</gene>
<comment type="caution">
    <text evidence="2">The sequence shown here is derived from an EMBL/GenBank/DDBJ whole genome shotgun (WGS) entry which is preliminary data.</text>
</comment>